<protein>
    <submittedName>
        <fullName evidence="1">Uncharacterized protein</fullName>
    </submittedName>
</protein>
<dbReference type="Proteomes" id="UP001163603">
    <property type="component" value="Chromosome 4"/>
</dbReference>
<name>A0ACC0YZC6_9ROSI</name>
<sequence>MSRDYACLFNRFELHTNNVLLFDNQDLLALKEEYTSRPAEEETINDPTNPKHYWRFRVHVTLESLLKDKELKMTIKDLVRGSGRSHPQVDQATAAITSDKQQIAKVQEKNPTVKPLNGVPRKETVAVL</sequence>
<gene>
    <name evidence="1" type="ORF">Pint_18428</name>
</gene>
<dbReference type="EMBL" id="CM047739">
    <property type="protein sequence ID" value="KAJ0044008.1"/>
    <property type="molecule type" value="Genomic_DNA"/>
</dbReference>
<proteinExistence type="predicted"/>
<organism evidence="1 2">
    <name type="scientific">Pistacia integerrima</name>
    <dbReference type="NCBI Taxonomy" id="434235"/>
    <lineage>
        <taxon>Eukaryota</taxon>
        <taxon>Viridiplantae</taxon>
        <taxon>Streptophyta</taxon>
        <taxon>Embryophyta</taxon>
        <taxon>Tracheophyta</taxon>
        <taxon>Spermatophyta</taxon>
        <taxon>Magnoliopsida</taxon>
        <taxon>eudicotyledons</taxon>
        <taxon>Gunneridae</taxon>
        <taxon>Pentapetalae</taxon>
        <taxon>rosids</taxon>
        <taxon>malvids</taxon>
        <taxon>Sapindales</taxon>
        <taxon>Anacardiaceae</taxon>
        <taxon>Pistacia</taxon>
    </lineage>
</organism>
<reference evidence="2" key="1">
    <citation type="journal article" date="2023" name="G3 (Bethesda)">
        <title>Genome assembly and association tests identify interacting loci associated with vigor, precocity, and sex in interspecific pistachio rootstocks.</title>
        <authorList>
            <person name="Palmer W."/>
            <person name="Jacygrad E."/>
            <person name="Sagayaradj S."/>
            <person name="Cavanaugh K."/>
            <person name="Han R."/>
            <person name="Bertier L."/>
            <person name="Beede B."/>
            <person name="Kafkas S."/>
            <person name="Golino D."/>
            <person name="Preece J."/>
            <person name="Michelmore R."/>
        </authorList>
    </citation>
    <scope>NUCLEOTIDE SEQUENCE [LARGE SCALE GENOMIC DNA]</scope>
</reference>
<evidence type="ECO:0000313" key="2">
    <source>
        <dbReference type="Proteomes" id="UP001163603"/>
    </source>
</evidence>
<accession>A0ACC0YZC6</accession>
<comment type="caution">
    <text evidence="1">The sequence shown here is derived from an EMBL/GenBank/DDBJ whole genome shotgun (WGS) entry which is preliminary data.</text>
</comment>
<keyword evidence="2" id="KW-1185">Reference proteome</keyword>
<evidence type="ECO:0000313" key="1">
    <source>
        <dbReference type="EMBL" id="KAJ0044008.1"/>
    </source>
</evidence>